<dbReference type="GO" id="GO:0016787">
    <property type="term" value="F:hydrolase activity"/>
    <property type="evidence" value="ECO:0007669"/>
    <property type="project" value="UniProtKB-KW"/>
</dbReference>
<dbReference type="PANTHER" id="PTHR46197:SF3">
    <property type="entry name" value="AB HYDROLASE-1 DOMAIN-CONTAINING PROTEIN"/>
    <property type="match status" value="1"/>
</dbReference>
<dbReference type="EMBL" id="DTOZ01000079">
    <property type="protein sequence ID" value="HGE77988.1"/>
    <property type="molecule type" value="Genomic_DNA"/>
</dbReference>
<dbReference type="PRINTS" id="PR00111">
    <property type="entry name" value="ABHYDROLASE"/>
</dbReference>
<accession>A0A7V3RGX8</accession>
<dbReference type="AlphaFoldDB" id="A0A7V3RGX8"/>
<dbReference type="SUPFAM" id="SSF53474">
    <property type="entry name" value="alpha/beta-Hydrolases"/>
    <property type="match status" value="1"/>
</dbReference>
<comment type="caution">
    <text evidence="5">The sequence shown here is derived from an EMBL/GenBank/DDBJ whole genome shotgun (WGS) entry which is preliminary data.</text>
</comment>
<evidence type="ECO:0000256" key="2">
    <source>
        <dbReference type="ARBA" id="ARBA00022490"/>
    </source>
</evidence>
<organism evidence="5">
    <name type="scientific">candidate division WOR-3 bacterium</name>
    <dbReference type="NCBI Taxonomy" id="2052148"/>
    <lineage>
        <taxon>Bacteria</taxon>
        <taxon>Bacteria division WOR-3</taxon>
    </lineage>
</organism>
<dbReference type="InterPro" id="IPR000073">
    <property type="entry name" value="AB_hydrolase_1"/>
</dbReference>
<protein>
    <submittedName>
        <fullName evidence="5">Alpha/beta hydrolase</fullName>
    </submittedName>
</protein>
<evidence type="ECO:0000256" key="3">
    <source>
        <dbReference type="ARBA" id="ARBA00037942"/>
    </source>
</evidence>
<proteinExistence type="inferred from homology"/>
<dbReference type="GO" id="GO:0005737">
    <property type="term" value="C:cytoplasm"/>
    <property type="evidence" value="ECO:0007669"/>
    <property type="project" value="UniProtKB-SubCell"/>
</dbReference>
<comment type="subcellular location">
    <subcellularLocation>
        <location evidence="1">Cytoplasm</location>
    </subcellularLocation>
</comment>
<dbReference type="Gene3D" id="3.40.50.1820">
    <property type="entry name" value="alpha/beta hydrolase"/>
    <property type="match status" value="1"/>
</dbReference>
<keyword evidence="5" id="KW-0378">Hydrolase</keyword>
<evidence type="ECO:0000256" key="1">
    <source>
        <dbReference type="ARBA" id="ARBA00004496"/>
    </source>
</evidence>
<reference evidence="5" key="1">
    <citation type="journal article" date="2020" name="mSystems">
        <title>Genome- and Community-Level Interaction Insights into Carbon Utilization and Element Cycling Functions of Hydrothermarchaeota in Hydrothermal Sediment.</title>
        <authorList>
            <person name="Zhou Z."/>
            <person name="Liu Y."/>
            <person name="Xu W."/>
            <person name="Pan J."/>
            <person name="Luo Z.H."/>
            <person name="Li M."/>
        </authorList>
    </citation>
    <scope>NUCLEOTIDE SEQUENCE [LARGE SCALE GENOMIC DNA]</scope>
    <source>
        <strain evidence="5">SpSt-961</strain>
    </source>
</reference>
<dbReference type="Pfam" id="PF00561">
    <property type="entry name" value="Abhydrolase_1"/>
    <property type="match status" value="1"/>
</dbReference>
<evidence type="ECO:0000259" key="4">
    <source>
        <dbReference type="Pfam" id="PF00561"/>
    </source>
</evidence>
<dbReference type="PANTHER" id="PTHR46197">
    <property type="entry name" value="PROTEIN ABHD14B-LIKE"/>
    <property type="match status" value="1"/>
</dbReference>
<sequence length="207" mass="23380">MTNDRFMVIDGKKVHYLENKVDKAKDTLILLHGKSFNAQTWKTINADDEISGMGINFIAVDYPGWGNSEANERFWPPTEKYDNAAEFIDIFSNQLKLSKFSLLGASFSGPFVVSFASSHPEKINKLIFVGTVWSEALSSDIKQIDKHSLIIFGEKDEVIPPGTSKKYSDSLKSSQLFIVKNARHALYLDKPEEFFQILKGFLLSHLP</sequence>
<evidence type="ECO:0000313" key="5">
    <source>
        <dbReference type="EMBL" id="HGE77988.1"/>
    </source>
</evidence>
<gene>
    <name evidence="5" type="ORF">ENX68_03185</name>
</gene>
<keyword evidence="2" id="KW-0963">Cytoplasm</keyword>
<name>A0A7V3RGX8_UNCW3</name>
<comment type="similarity">
    <text evidence="3">Belongs to the AB hydrolase superfamily. ABHD14 family.</text>
</comment>
<feature type="domain" description="AB hydrolase-1" evidence="4">
    <location>
        <begin position="27"/>
        <end position="137"/>
    </location>
</feature>
<dbReference type="InterPro" id="IPR029058">
    <property type="entry name" value="AB_hydrolase_fold"/>
</dbReference>